<keyword evidence="4" id="KW-1185">Reference proteome</keyword>
<dbReference type="EMBL" id="JACIJB010000007">
    <property type="protein sequence ID" value="MBB5661034.1"/>
    <property type="molecule type" value="Genomic_DNA"/>
</dbReference>
<sequence>MEQLVYVSRSVRGVNSAIGMSDILAEARPNNARDGITGCLTAIDGRFVQVVEGQADKLDDLINRLVRDERHTELRVLERRTVSERAFPQWDMLSPVLVTAEIDDLRSLLRDDSGGRLDDFIGPLQTALARQSEVLHETRTLSESHRPQASNDDEAERTA</sequence>
<accession>A0A7W9A433</accession>
<dbReference type="Gene3D" id="3.30.70.100">
    <property type="match status" value="1"/>
</dbReference>
<dbReference type="Pfam" id="PF04940">
    <property type="entry name" value="BLUF"/>
    <property type="match status" value="1"/>
</dbReference>
<comment type="caution">
    <text evidence="3">The sequence shown here is derived from an EMBL/GenBank/DDBJ whole genome shotgun (WGS) entry which is preliminary data.</text>
</comment>
<evidence type="ECO:0000259" key="2">
    <source>
        <dbReference type="PROSITE" id="PS50925"/>
    </source>
</evidence>
<dbReference type="PROSITE" id="PS50925">
    <property type="entry name" value="BLUF"/>
    <property type="match status" value="1"/>
</dbReference>
<organism evidence="3 4">
    <name type="scientific">Brevundimonas halotolerans</name>
    <dbReference type="NCBI Taxonomy" id="69670"/>
    <lineage>
        <taxon>Bacteria</taxon>
        <taxon>Pseudomonadati</taxon>
        <taxon>Pseudomonadota</taxon>
        <taxon>Alphaproteobacteria</taxon>
        <taxon>Caulobacterales</taxon>
        <taxon>Caulobacteraceae</taxon>
        <taxon>Brevundimonas</taxon>
    </lineage>
</organism>
<dbReference type="RefSeq" id="WP_164462022.1">
    <property type="nucleotide sequence ID" value="NZ_QTTA01000022.1"/>
</dbReference>
<gene>
    <name evidence="3" type="ORF">FHS65_001792</name>
</gene>
<dbReference type="InterPro" id="IPR007024">
    <property type="entry name" value="BLUF_domain"/>
</dbReference>
<dbReference type="GO" id="GO:0071949">
    <property type="term" value="F:FAD binding"/>
    <property type="evidence" value="ECO:0007669"/>
    <property type="project" value="InterPro"/>
</dbReference>
<dbReference type="InterPro" id="IPR036046">
    <property type="entry name" value="Acylphosphatase-like_dom_sf"/>
</dbReference>
<dbReference type="GO" id="GO:0009882">
    <property type="term" value="F:blue light photoreceptor activity"/>
    <property type="evidence" value="ECO:0007669"/>
    <property type="project" value="InterPro"/>
</dbReference>
<feature type="region of interest" description="Disordered" evidence="1">
    <location>
        <begin position="132"/>
        <end position="159"/>
    </location>
</feature>
<dbReference type="AlphaFoldDB" id="A0A7W9A433"/>
<evidence type="ECO:0000256" key="1">
    <source>
        <dbReference type="SAM" id="MobiDB-lite"/>
    </source>
</evidence>
<dbReference type="Proteomes" id="UP000548978">
    <property type="component" value="Unassembled WGS sequence"/>
</dbReference>
<name>A0A7W9A433_9CAUL</name>
<feature type="compositionally biased region" description="Basic and acidic residues" evidence="1">
    <location>
        <begin position="133"/>
        <end position="146"/>
    </location>
</feature>
<reference evidence="3 4" key="1">
    <citation type="submission" date="2020-08" db="EMBL/GenBank/DDBJ databases">
        <title>Genomic Encyclopedia of Type Strains, Phase IV (KMG-IV): sequencing the most valuable type-strain genomes for metagenomic binning, comparative biology and taxonomic classification.</title>
        <authorList>
            <person name="Goeker M."/>
        </authorList>
    </citation>
    <scope>NUCLEOTIDE SEQUENCE [LARGE SCALE GENOMIC DNA]</scope>
    <source>
        <strain evidence="3 4">DSM 24448</strain>
    </source>
</reference>
<evidence type="ECO:0000313" key="3">
    <source>
        <dbReference type="EMBL" id="MBB5661034.1"/>
    </source>
</evidence>
<dbReference type="SUPFAM" id="SSF54975">
    <property type="entry name" value="Acylphosphatase/BLUF domain-like"/>
    <property type="match status" value="1"/>
</dbReference>
<feature type="domain" description="BLUF" evidence="2">
    <location>
        <begin position="1"/>
        <end position="93"/>
    </location>
</feature>
<proteinExistence type="predicted"/>
<protein>
    <recommendedName>
        <fullName evidence="2">BLUF domain-containing protein</fullName>
    </recommendedName>
</protein>
<evidence type="ECO:0000313" key="4">
    <source>
        <dbReference type="Proteomes" id="UP000548978"/>
    </source>
</evidence>
<dbReference type="SMART" id="SM01034">
    <property type="entry name" value="BLUF"/>
    <property type="match status" value="1"/>
</dbReference>